<accession>A0A6A4RC97</accession>
<comment type="caution">
    <text evidence="1">The sequence shown here is derived from an EMBL/GenBank/DDBJ whole genome shotgun (WGS) entry which is preliminary data.</text>
</comment>
<evidence type="ECO:0000313" key="1">
    <source>
        <dbReference type="EMBL" id="KAE9627618.1"/>
    </source>
</evidence>
<dbReference type="EMBL" id="WSFO01000012">
    <property type="protein sequence ID" value="KAE9627618.1"/>
    <property type="molecule type" value="Genomic_DNA"/>
</dbReference>
<organism evidence="1 2">
    <name type="scientific">Parasedimentitalea maritima</name>
    <dbReference type="NCBI Taxonomy" id="2578117"/>
    <lineage>
        <taxon>Bacteria</taxon>
        <taxon>Pseudomonadati</taxon>
        <taxon>Pseudomonadota</taxon>
        <taxon>Alphaproteobacteria</taxon>
        <taxon>Rhodobacterales</taxon>
        <taxon>Paracoccaceae</taxon>
        <taxon>Parasedimentitalea</taxon>
    </lineage>
</organism>
<reference evidence="1 2" key="1">
    <citation type="submission" date="2019-12" db="EMBL/GenBank/DDBJ databases">
        <authorList>
            <person name="Zhang Y.-J."/>
        </authorList>
    </citation>
    <scope>NUCLEOTIDE SEQUENCE [LARGE SCALE GENOMIC DNA]</scope>
    <source>
        <strain evidence="1 2">H18S-6</strain>
    </source>
</reference>
<dbReference type="InterPro" id="IPR045467">
    <property type="entry name" value="DUF6497"/>
</dbReference>
<dbReference type="Pfam" id="PF20107">
    <property type="entry name" value="DUF6497"/>
    <property type="match status" value="1"/>
</dbReference>
<dbReference type="RefSeq" id="WP_158980909.1">
    <property type="nucleotide sequence ID" value="NZ_WSFO01000012.1"/>
</dbReference>
<evidence type="ECO:0000313" key="2">
    <source>
        <dbReference type="Proteomes" id="UP000441586"/>
    </source>
</evidence>
<protein>
    <recommendedName>
        <fullName evidence="3">Acetolactate synthase</fullName>
    </recommendedName>
</protein>
<dbReference type="Proteomes" id="UP000441586">
    <property type="component" value="Unassembled WGS sequence"/>
</dbReference>
<evidence type="ECO:0008006" key="3">
    <source>
        <dbReference type="Google" id="ProtNLM"/>
    </source>
</evidence>
<proteinExistence type="predicted"/>
<dbReference type="AlphaFoldDB" id="A0A6A4RC97"/>
<name>A0A6A4RC97_9RHOB</name>
<sequence length="159" mass="17213">MIRFSQDRTARADGAAPVAPPGGARQFGGWGCGYLVALLLTTNPAHAVEVFPVPSGQDVTLTEVLLDSDPGELWVRFRFVAPAITRDTGSVSYDLAGPDMDYLCDALALPYLASHEITPARVVISLMDRPVSFGALDADATQFFESYTPDGNRCIWEEF</sequence>
<gene>
    <name evidence="1" type="ORF">GP644_18735</name>
</gene>